<evidence type="ECO:0000313" key="2">
    <source>
        <dbReference type="Proteomes" id="UP000288096"/>
    </source>
</evidence>
<dbReference type="OrthoDB" id="9793197at2"/>
<gene>
    <name evidence="1" type="ORF">DENIS_0491</name>
</gene>
<reference evidence="2" key="1">
    <citation type="submission" date="2017-11" db="EMBL/GenBank/DDBJ databases">
        <authorList>
            <person name="Watanabe M."/>
            <person name="Kojima H."/>
        </authorList>
    </citation>
    <scope>NUCLEOTIDE SEQUENCE [LARGE SCALE GENOMIC DNA]</scope>
    <source>
        <strain evidence="2">Tokyo 01</strain>
    </source>
</reference>
<dbReference type="RefSeq" id="WP_124327057.1">
    <property type="nucleotide sequence ID" value="NZ_BEXT01000001.1"/>
</dbReference>
<accession>A0A401FRF3</accession>
<evidence type="ECO:0008006" key="3">
    <source>
        <dbReference type="Google" id="ProtNLM"/>
    </source>
</evidence>
<reference evidence="2" key="2">
    <citation type="submission" date="2019-01" db="EMBL/GenBank/DDBJ databases">
        <title>Genome sequence of Desulfonema ishimotonii strain Tokyo 01.</title>
        <authorList>
            <person name="Fukui M."/>
        </authorList>
    </citation>
    <scope>NUCLEOTIDE SEQUENCE [LARGE SCALE GENOMIC DNA]</scope>
    <source>
        <strain evidence="2">Tokyo 01</strain>
    </source>
</reference>
<dbReference type="EMBL" id="BEXT01000001">
    <property type="protein sequence ID" value="GBC59552.1"/>
    <property type="molecule type" value="Genomic_DNA"/>
</dbReference>
<proteinExistence type="predicted"/>
<sequence>MNEKNRPLTDEAFVRVAILENPIEAQVIEPVLEAENIPHLLRTYHDTAYDGLFQTQKGWGEIRAPQSWRDKILEILDDVRAEDAGVIAEDDEP</sequence>
<evidence type="ECO:0000313" key="1">
    <source>
        <dbReference type="EMBL" id="GBC59552.1"/>
    </source>
</evidence>
<name>A0A401FRF3_9BACT</name>
<protein>
    <recommendedName>
        <fullName evidence="3">DUF2007 domain-containing protein</fullName>
    </recommendedName>
</protein>
<keyword evidence="2" id="KW-1185">Reference proteome</keyword>
<dbReference type="AlphaFoldDB" id="A0A401FRF3"/>
<dbReference type="Proteomes" id="UP000288096">
    <property type="component" value="Unassembled WGS sequence"/>
</dbReference>
<comment type="caution">
    <text evidence="1">The sequence shown here is derived from an EMBL/GenBank/DDBJ whole genome shotgun (WGS) entry which is preliminary data.</text>
</comment>
<organism evidence="1 2">
    <name type="scientific">Desulfonema ishimotonii</name>
    <dbReference type="NCBI Taxonomy" id="45657"/>
    <lineage>
        <taxon>Bacteria</taxon>
        <taxon>Pseudomonadati</taxon>
        <taxon>Thermodesulfobacteriota</taxon>
        <taxon>Desulfobacteria</taxon>
        <taxon>Desulfobacterales</taxon>
        <taxon>Desulfococcaceae</taxon>
        <taxon>Desulfonema</taxon>
    </lineage>
</organism>